<evidence type="ECO:0000313" key="2">
    <source>
        <dbReference type="Proteomes" id="UP000694843"/>
    </source>
</evidence>
<feature type="compositionally biased region" description="Polar residues" evidence="1">
    <location>
        <begin position="22"/>
        <end position="34"/>
    </location>
</feature>
<keyword evidence="2" id="KW-1185">Reference proteome</keyword>
<dbReference type="Proteomes" id="UP000694843">
    <property type="component" value="Unplaced"/>
</dbReference>
<protein>
    <submittedName>
        <fullName evidence="3">Uncharacterized protein LOC108675363</fullName>
    </submittedName>
</protein>
<dbReference type="KEGG" id="hazt:108675363"/>
<dbReference type="GeneID" id="108675363"/>
<reference evidence="3" key="1">
    <citation type="submission" date="2025-08" db="UniProtKB">
        <authorList>
            <consortium name="RefSeq"/>
        </authorList>
    </citation>
    <scope>IDENTIFICATION</scope>
    <source>
        <tissue evidence="3">Whole organism</tissue>
    </source>
</reference>
<feature type="compositionally biased region" description="Polar residues" evidence="1">
    <location>
        <begin position="723"/>
        <end position="733"/>
    </location>
</feature>
<evidence type="ECO:0000313" key="3">
    <source>
        <dbReference type="RefSeq" id="XP_018018855.1"/>
    </source>
</evidence>
<accession>A0A8B7NYS5</accession>
<organism evidence="2 3">
    <name type="scientific">Hyalella azteca</name>
    <name type="common">Amphipod</name>
    <dbReference type="NCBI Taxonomy" id="294128"/>
    <lineage>
        <taxon>Eukaryota</taxon>
        <taxon>Metazoa</taxon>
        <taxon>Ecdysozoa</taxon>
        <taxon>Arthropoda</taxon>
        <taxon>Crustacea</taxon>
        <taxon>Multicrustacea</taxon>
        <taxon>Malacostraca</taxon>
        <taxon>Eumalacostraca</taxon>
        <taxon>Peracarida</taxon>
        <taxon>Amphipoda</taxon>
        <taxon>Senticaudata</taxon>
        <taxon>Talitrida</taxon>
        <taxon>Talitroidea</taxon>
        <taxon>Hyalellidae</taxon>
        <taxon>Hyalella</taxon>
    </lineage>
</organism>
<feature type="compositionally biased region" description="Low complexity" evidence="1">
    <location>
        <begin position="297"/>
        <end position="306"/>
    </location>
</feature>
<dbReference type="OrthoDB" id="10560830at2759"/>
<feature type="region of interest" description="Disordered" evidence="1">
    <location>
        <begin position="715"/>
        <end position="770"/>
    </location>
</feature>
<sequence>MAEEVNPPHRRPPVPLPRKNIPQKQTSTEQNTQEAIAKPQGKAKGAYSKIKSILGKQEVEKPKVPPRPSARPQQPKNIYPQGSRHQKQPPRSGPNVNHGSRKGKPGELNRTSATGPARPISTPYEWPSQSNVISASTKGGKISSHEQLLEVSQAALEMSIKAKRDAENSKYLEASKKYQECLSEIDRILETPLRKLNPSTREMSEAEKTVLQMKRLRKHVLLEFSDAQSAYCLPSNLEAAPTEAPPSYNDVLMEDLLENNQESSGALPVLLPSAYRESLRSDDTGMLNSSSAKRNDISSGTSGDSIDAMKEHPLTSGARPAVRKKIRPIEPTKRKPTFPDDVGAHHIQRKNLPLNLLPQSKSVDSIPDSEFVTAQSTPIMSPMKQGENNDKQSTELMLDEVNHYFSKPNSAFVDPFLHKNPFASEFEAPVSFNYSDIFDESNLDYREEAVSQEVSYLTESFDDVKDASNAASNPFTQADSKSENISPALGPEREVAKTEDIFEELTQEMRKKLYGHDGETSAAHGDQNQANINFPKVSKTNNGGTQSTGLVTFEQPTDEKVVNQSTNLETSYCKRNQLSKSVMNLPESVTSTPNYANRHPLTRLKKMSRSNESLLRMFDPIRANGNVTMDRSLRIGEEHEAARSMDRNEDEFASQISMAEHPTMIEVSDNTNDIFNQNESPDEELNNSPDVSDTRRSLYPSIPIIELGGSANTYEPSKVELSEPQSGSASFSDNVHDERNKKTSMTTKNIVGPKPNMNNAPTKPGRKKVSSIVRFNNPEETQEEKDSVTIGRSAFYSQEDSSSPNTSTEPRDVAEAGGRDAAQWQEIFHVRDAVKLFFLSSAGVSSPFNRQTIQLLRKTSTTRSSPEKARLEVGGELFARNFEEKKTRVLMDRHGDYIIEAAEGVFICLAPTSKLKASQVQDLEKAFEIYTHMAREPRSFSLGGNVDRAANNIGKAMPSVSKATKFMKSHSVRAMKKLRSAIGTEETQQEIGPEFAALQDASATFRQARNSKLVNFF</sequence>
<feature type="region of interest" description="Disordered" evidence="1">
    <location>
        <begin position="1"/>
        <end position="139"/>
    </location>
</feature>
<gene>
    <name evidence="3" type="primary">LOC108675363</name>
</gene>
<feature type="region of interest" description="Disordered" evidence="1">
    <location>
        <begin position="672"/>
        <end position="696"/>
    </location>
</feature>
<name>A0A8B7NYS5_HYAAZ</name>
<evidence type="ECO:0000256" key="1">
    <source>
        <dbReference type="SAM" id="MobiDB-lite"/>
    </source>
</evidence>
<feature type="region of interest" description="Disordered" evidence="1">
    <location>
        <begin position="796"/>
        <end position="818"/>
    </location>
</feature>
<dbReference type="AlphaFoldDB" id="A0A8B7NYS5"/>
<feature type="region of interest" description="Disordered" evidence="1">
    <location>
        <begin position="468"/>
        <end position="487"/>
    </location>
</feature>
<feature type="compositionally biased region" description="Polar residues" evidence="1">
    <location>
        <begin position="796"/>
        <end position="808"/>
    </location>
</feature>
<dbReference type="RefSeq" id="XP_018018855.1">
    <property type="nucleotide sequence ID" value="XM_018163366.2"/>
</dbReference>
<feature type="compositionally biased region" description="Basic and acidic residues" evidence="1">
    <location>
        <begin position="809"/>
        <end position="818"/>
    </location>
</feature>
<proteinExistence type="predicted"/>
<feature type="region of interest" description="Disordered" evidence="1">
    <location>
        <begin position="281"/>
        <end position="343"/>
    </location>
</feature>
<feature type="compositionally biased region" description="Polar residues" evidence="1">
    <location>
        <begin position="127"/>
        <end position="137"/>
    </location>
</feature>
<feature type="compositionally biased region" description="Polar residues" evidence="1">
    <location>
        <begin position="469"/>
        <end position="485"/>
    </location>
</feature>